<dbReference type="PROSITE" id="PS51257">
    <property type="entry name" value="PROKAR_LIPOPROTEIN"/>
    <property type="match status" value="1"/>
</dbReference>
<dbReference type="RefSeq" id="WP_099437572.1">
    <property type="nucleotide sequence ID" value="NZ_CP024091.1"/>
</dbReference>
<reference evidence="2 3" key="1">
    <citation type="submission" date="2017-10" db="EMBL/GenBank/DDBJ databases">
        <title>Whole genome of Pedobacter ginsengisoli T01R-27 isolated from tomato rhizosphere.</title>
        <authorList>
            <person name="Weon H.-Y."/>
            <person name="Lee S.A."/>
            <person name="Sang M.K."/>
            <person name="Song J."/>
        </authorList>
    </citation>
    <scope>NUCLEOTIDE SEQUENCE [LARGE SCALE GENOMIC DNA]</scope>
    <source>
        <strain evidence="2 3">T01R-27</strain>
    </source>
</reference>
<proteinExistence type="predicted"/>
<dbReference type="SUPFAM" id="SSF50242">
    <property type="entry name" value="TIMP-like"/>
    <property type="match status" value="1"/>
</dbReference>
<feature type="signal peptide" evidence="1">
    <location>
        <begin position="1"/>
        <end position="21"/>
    </location>
</feature>
<dbReference type="AlphaFoldDB" id="A0A2D1U209"/>
<evidence type="ECO:0000256" key="1">
    <source>
        <dbReference type="SAM" id="SignalP"/>
    </source>
</evidence>
<dbReference type="OrthoDB" id="824130at2"/>
<dbReference type="KEGG" id="pgs:CPT03_03655"/>
<protein>
    <recommendedName>
        <fullName evidence="4">Lipoprotein</fullName>
    </recommendedName>
</protein>
<dbReference type="EMBL" id="CP024091">
    <property type="protein sequence ID" value="ATP55626.1"/>
    <property type="molecule type" value="Genomic_DNA"/>
</dbReference>
<gene>
    <name evidence="2" type="ORF">CPT03_03655</name>
</gene>
<evidence type="ECO:0000313" key="2">
    <source>
        <dbReference type="EMBL" id="ATP55626.1"/>
    </source>
</evidence>
<keyword evidence="3" id="KW-1185">Reference proteome</keyword>
<evidence type="ECO:0008006" key="4">
    <source>
        <dbReference type="Google" id="ProtNLM"/>
    </source>
</evidence>
<keyword evidence="1" id="KW-0732">Signal</keyword>
<accession>A0A2D1U209</accession>
<dbReference type="Proteomes" id="UP000223749">
    <property type="component" value="Chromosome"/>
</dbReference>
<dbReference type="Gene3D" id="2.40.50.120">
    <property type="match status" value="1"/>
</dbReference>
<evidence type="ECO:0000313" key="3">
    <source>
        <dbReference type="Proteomes" id="UP000223749"/>
    </source>
</evidence>
<sequence length="256" mass="28892">MIKFKRLCFLIMFLLPGGLFACSCANEGVVNNFQQSEFVAKAKIIKITPDSANSEYHDAVIEIINLYKGERENKIKIMSSLNTSCGFLPDENSTWIIFASTWQGVLSFGLCSGSMQVDEYFDPVEYPNAGKNWGNTVKLREGAITFLSNHKIFNPNPSLIRAYNSEIGTFKGYKNENSFAIFQVDVNSDFSIAAIKQLKKFQNGKLNRLVFNSMKTKLTLAGKRGRPLGKPARLILFCYYYEQNGAHQSFLSFFDV</sequence>
<feature type="chain" id="PRO_5013601829" description="Lipoprotein" evidence="1">
    <location>
        <begin position="22"/>
        <end position="256"/>
    </location>
</feature>
<organism evidence="2 3">
    <name type="scientific">Pedobacter ginsengisoli</name>
    <dbReference type="NCBI Taxonomy" id="363852"/>
    <lineage>
        <taxon>Bacteria</taxon>
        <taxon>Pseudomonadati</taxon>
        <taxon>Bacteroidota</taxon>
        <taxon>Sphingobacteriia</taxon>
        <taxon>Sphingobacteriales</taxon>
        <taxon>Sphingobacteriaceae</taxon>
        <taxon>Pedobacter</taxon>
    </lineage>
</organism>
<name>A0A2D1U209_9SPHI</name>
<dbReference type="InterPro" id="IPR008993">
    <property type="entry name" value="TIMP-like_OB-fold"/>
</dbReference>